<name>A0A5P2BKZ6_STRVZ</name>
<keyword evidence="2" id="KW-0560">Oxidoreductase</keyword>
<dbReference type="AlphaFoldDB" id="A0A5P2BKZ6"/>
<dbReference type="Gene3D" id="3.40.50.720">
    <property type="entry name" value="NAD(P)-binding Rossmann-like Domain"/>
    <property type="match status" value="1"/>
</dbReference>
<organism evidence="3 4">
    <name type="scientific">Streptomyces venezuelae</name>
    <dbReference type="NCBI Taxonomy" id="54571"/>
    <lineage>
        <taxon>Bacteria</taxon>
        <taxon>Bacillati</taxon>
        <taxon>Actinomycetota</taxon>
        <taxon>Actinomycetes</taxon>
        <taxon>Kitasatosporales</taxon>
        <taxon>Streptomycetaceae</taxon>
        <taxon>Streptomyces</taxon>
    </lineage>
</organism>
<comment type="similarity">
    <text evidence="1">Belongs to the short-chain dehydrogenases/reductases (SDR) family.</text>
</comment>
<dbReference type="PROSITE" id="PS00061">
    <property type="entry name" value="ADH_SHORT"/>
    <property type="match status" value="1"/>
</dbReference>
<dbReference type="EMBL" id="CP029193">
    <property type="protein sequence ID" value="QES31094.1"/>
    <property type="molecule type" value="Genomic_DNA"/>
</dbReference>
<dbReference type="InterPro" id="IPR020904">
    <property type="entry name" value="Sc_DH/Rdtase_CS"/>
</dbReference>
<dbReference type="GO" id="GO:0016491">
    <property type="term" value="F:oxidoreductase activity"/>
    <property type="evidence" value="ECO:0007669"/>
    <property type="project" value="UniProtKB-KW"/>
</dbReference>
<dbReference type="Proteomes" id="UP000323046">
    <property type="component" value="Chromosome"/>
</dbReference>
<dbReference type="InterPro" id="IPR002347">
    <property type="entry name" value="SDR_fam"/>
</dbReference>
<dbReference type="PRINTS" id="PR00081">
    <property type="entry name" value="GDHRDH"/>
</dbReference>
<dbReference type="PANTHER" id="PTHR43669:SF3">
    <property type="entry name" value="ALCOHOL DEHYDROGENASE, PUTATIVE (AFU_ORTHOLOGUE AFUA_3G03445)-RELATED"/>
    <property type="match status" value="1"/>
</dbReference>
<dbReference type="FunFam" id="3.40.50.720:FF:000084">
    <property type="entry name" value="Short-chain dehydrogenase reductase"/>
    <property type="match status" value="1"/>
</dbReference>
<dbReference type="SUPFAM" id="SSF51735">
    <property type="entry name" value="NAD(P)-binding Rossmann-fold domains"/>
    <property type="match status" value="1"/>
</dbReference>
<dbReference type="Pfam" id="PF13561">
    <property type="entry name" value="adh_short_C2"/>
    <property type="match status" value="1"/>
</dbReference>
<dbReference type="OrthoDB" id="7064009at2"/>
<dbReference type="CDD" id="cd05233">
    <property type="entry name" value="SDR_c"/>
    <property type="match status" value="1"/>
</dbReference>
<dbReference type="InterPro" id="IPR036291">
    <property type="entry name" value="NAD(P)-bd_dom_sf"/>
</dbReference>
<sequence length="254" mass="25881">MRAGRSGARVALVTGGGGGIGSAVARRLADEGAAVAVVDRDDAAETVARGIRADGGHAEAFLCDVSDEEEVLALVKEVVGRLGGITDVCCVAGSIRRGTVQDLSLEDWHRSFADNVDSVFLVCRAVLPLMERAGHGSIVTVASGWGLRAGEKAAAYCTAKAGVVMLTQAMALDHSPAGIRVNCVAPGDTRTPMLAREARQLGQSDAEFLAEAADRPLGRIGTPEDIAAAVAFLAGPDADFVTGSVLSVDGGGSI</sequence>
<evidence type="ECO:0000256" key="1">
    <source>
        <dbReference type="ARBA" id="ARBA00006484"/>
    </source>
</evidence>
<protein>
    <submittedName>
        <fullName evidence="3">Short-chain dehydrogenase</fullName>
    </submittedName>
</protein>
<keyword evidence="4" id="KW-1185">Reference proteome</keyword>
<evidence type="ECO:0000313" key="3">
    <source>
        <dbReference type="EMBL" id="QES31094.1"/>
    </source>
</evidence>
<reference evidence="3 4" key="1">
    <citation type="submission" date="2018-05" db="EMBL/GenBank/DDBJ databases">
        <title>Streptomyces venezuelae.</title>
        <authorList>
            <person name="Kim W."/>
            <person name="Lee N."/>
            <person name="Cho B.-K."/>
        </authorList>
    </citation>
    <scope>NUCLEOTIDE SEQUENCE [LARGE SCALE GENOMIC DNA]</scope>
    <source>
        <strain evidence="3 4">ATCC 14583</strain>
    </source>
</reference>
<gene>
    <name evidence="3" type="ORF">DEJ47_35945</name>
</gene>
<dbReference type="RefSeq" id="WP_150175287.1">
    <property type="nucleotide sequence ID" value="NZ_CP029193.1"/>
</dbReference>
<proteinExistence type="inferred from homology"/>
<evidence type="ECO:0000313" key="4">
    <source>
        <dbReference type="Proteomes" id="UP000323046"/>
    </source>
</evidence>
<evidence type="ECO:0000256" key="2">
    <source>
        <dbReference type="ARBA" id="ARBA00023002"/>
    </source>
</evidence>
<dbReference type="PANTHER" id="PTHR43669">
    <property type="entry name" value="5-KETO-D-GLUCONATE 5-REDUCTASE"/>
    <property type="match status" value="1"/>
</dbReference>
<accession>A0A5P2BKZ6</accession>